<dbReference type="Gene3D" id="1.10.287.1490">
    <property type="match status" value="1"/>
</dbReference>
<dbReference type="PANTHER" id="PTHR23159:SF60">
    <property type="entry name" value="SPINDLE ASSEMBLY ABNORMAL PROTEIN 4"/>
    <property type="match status" value="1"/>
</dbReference>
<dbReference type="AlphaFoldDB" id="K2PEU5"/>
<keyword evidence="4" id="KW-1185">Reference proteome</keyword>
<dbReference type="PANTHER" id="PTHR23159">
    <property type="entry name" value="CENTROSOMAL PROTEIN 2"/>
    <property type="match status" value="1"/>
</dbReference>
<name>K2PEU5_TRYCR</name>
<dbReference type="OrthoDB" id="273818at2759"/>
<evidence type="ECO:0000256" key="1">
    <source>
        <dbReference type="SAM" id="Coils"/>
    </source>
</evidence>
<feature type="coiled-coil region" evidence="1">
    <location>
        <begin position="882"/>
        <end position="909"/>
    </location>
</feature>
<evidence type="ECO:0000313" key="3">
    <source>
        <dbReference type="EMBL" id="EKF39467.1"/>
    </source>
</evidence>
<dbReference type="EMBL" id="AHKC01001220">
    <property type="protein sequence ID" value="EKF39467.1"/>
    <property type="molecule type" value="Genomic_DNA"/>
</dbReference>
<accession>K2PEU5</accession>
<feature type="region of interest" description="Disordered" evidence="2">
    <location>
        <begin position="1"/>
        <end position="84"/>
    </location>
</feature>
<feature type="region of interest" description="Disordered" evidence="2">
    <location>
        <begin position="102"/>
        <end position="126"/>
    </location>
</feature>
<sequence>MTKHVAVPAHGDGAPVCGPSESAVTVVGVKAEEEEEEEEREEDAQTARGEGGGPHTSTETVRRRDPNRIDPALGQQQEPLPHGERWTKRMLMLQRWELPALDSSSTRRSKHERRIAGGNSRSPVGVIHNARQNEPLLSPSKPYLEKPEQQLELYHLLQKRKFVTLHEELHHLRMSYVHAQKILRLRGEEVTRLGKELEGKTREIERLKSLLAVLRKAHHQANGSGAETEVVESASPATVSPSLALFAATAADGVGGERGAAARLLLQLRQNIASRDTIISDLRMELSVLRQAKKEADEKINTVTAEVAETHERCEKLSVELGVKDKTIEELEKRCAAAQTSRVNGGVGEKGNDNSDGTSSPDVIALRKKLEEYRLHHRAADDVIEGIQQQLQRIEAMGLCVPHSTSTGKHPSQQEEGLRGELMQLRQCLDREEETRAESERLWRRRHEADLRMLETELCSAKAEAEACKREVARTQKQIATAGFMEAQLQAARNENDALQQRVCELREENIVQSSREKELLDELRSTKEAYDRREEEVSSLQRRLRDSKENEDRLREEVEMLEGRLRAVERASSDAPPPYELSSYAALMTLNADLQERLKTLEAELQEANKKTTPLVNATDDVTLLEAGGGLAKEPVARATVGKEEELNARMEQGGPCFHGVPEQSATSHAPNEPLKVEFKDVRDACRTPSHRLDEVSQELVCPEQCEAVSAENTKMVHKETGKAHCKSAIRSRLQDVQRHAIMTADGSDATDKLRVEVSRLRECLKKCEKELKQTRMELTATKLELDNARRQQAAYNGPTQGVGERKVSSLRAARMELEHWRRLAVEHESALVELKKRYDELEFVIASLHESAQVSPNTPAPVSAFALPDWVAWNDEHIIEEALRDETARIDEDMNKLRRELHTMREERDHWMAVATGLSKPA</sequence>
<keyword evidence="1" id="KW-0175">Coiled coil</keyword>
<reference evidence="3 4" key="1">
    <citation type="journal article" date="2012" name="BMC Genomics">
        <title>Comparative genomic analysis of human infective Trypanosoma cruzi lineages with the bat-restricted subspecies T. cruzi marinkellei.</title>
        <authorList>
            <person name="Franzen O."/>
            <person name="Talavera-Lopez C."/>
            <person name="Ochaya S."/>
            <person name="Butler C.E."/>
            <person name="Messenger L.A."/>
            <person name="Lewis M.D."/>
            <person name="Llewellyn M.S."/>
            <person name="Marinkelle C.J."/>
            <person name="Tyler K.M."/>
            <person name="Miles M.A."/>
            <person name="Andersson B."/>
        </authorList>
    </citation>
    <scope>NUCLEOTIDE SEQUENCE [LARGE SCALE GENOMIC DNA]</scope>
    <source>
        <strain evidence="3 4">B7</strain>
    </source>
</reference>
<evidence type="ECO:0000256" key="2">
    <source>
        <dbReference type="SAM" id="MobiDB-lite"/>
    </source>
</evidence>
<dbReference type="Proteomes" id="UP000007350">
    <property type="component" value="Unassembled WGS sequence"/>
</dbReference>
<feature type="coiled-coil region" evidence="1">
    <location>
        <begin position="752"/>
        <end position="793"/>
    </location>
</feature>
<protein>
    <submittedName>
        <fullName evidence="3">Uncharacterized protein</fullName>
    </submittedName>
</protein>
<evidence type="ECO:0000313" key="4">
    <source>
        <dbReference type="Proteomes" id="UP000007350"/>
    </source>
</evidence>
<proteinExistence type="predicted"/>
<organism evidence="3 4">
    <name type="scientific">Trypanosoma cruzi marinkellei</name>
    <dbReference type="NCBI Taxonomy" id="85056"/>
    <lineage>
        <taxon>Eukaryota</taxon>
        <taxon>Discoba</taxon>
        <taxon>Euglenozoa</taxon>
        <taxon>Kinetoplastea</taxon>
        <taxon>Metakinetoplastina</taxon>
        <taxon>Trypanosomatida</taxon>
        <taxon>Trypanosomatidae</taxon>
        <taxon>Trypanosoma</taxon>
        <taxon>Schizotrypanum</taxon>
    </lineage>
</organism>
<comment type="caution">
    <text evidence="3">The sequence shown here is derived from an EMBL/GenBank/DDBJ whole genome shotgun (WGS) entry which is preliminary data.</text>
</comment>
<feature type="coiled-coil region" evidence="1">
    <location>
        <begin position="482"/>
        <end position="612"/>
    </location>
</feature>
<feature type="coiled-coil region" evidence="1">
    <location>
        <begin position="190"/>
        <end position="217"/>
    </location>
</feature>
<feature type="coiled-coil region" evidence="1">
    <location>
        <begin position="279"/>
        <end position="334"/>
    </location>
</feature>
<gene>
    <name evidence="3" type="ORF">MOQ_000306</name>
</gene>
<feature type="compositionally biased region" description="Acidic residues" evidence="2">
    <location>
        <begin position="32"/>
        <end position="44"/>
    </location>
</feature>